<dbReference type="EMBL" id="GGEC01061468">
    <property type="protein sequence ID" value="MBX41952.1"/>
    <property type="molecule type" value="Transcribed_RNA"/>
</dbReference>
<reference evidence="1" key="1">
    <citation type="submission" date="2018-02" db="EMBL/GenBank/DDBJ databases">
        <title>Rhizophora mucronata_Transcriptome.</title>
        <authorList>
            <person name="Meera S.P."/>
            <person name="Sreeshan A."/>
            <person name="Augustine A."/>
        </authorList>
    </citation>
    <scope>NUCLEOTIDE SEQUENCE</scope>
    <source>
        <tissue evidence="1">Leaf</tissue>
    </source>
</reference>
<organism evidence="1">
    <name type="scientific">Rhizophora mucronata</name>
    <name type="common">Asiatic mangrove</name>
    <dbReference type="NCBI Taxonomy" id="61149"/>
    <lineage>
        <taxon>Eukaryota</taxon>
        <taxon>Viridiplantae</taxon>
        <taxon>Streptophyta</taxon>
        <taxon>Embryophyta</taxon>
        <taxon>Tracheophyta</taxon>
        <taxon>Spermatophyta</taxon>
        <taxon>Magnoliopsida</taxon>
        <taxon>eudicotyledons</taxon>
        <taxon>Gunneridae</taxon>
        <taxon>Pentapetalae</taxon>
        <taxon>rosids</taxon>
        <taxon>fabids</taxon>
        <taxon>Malpighiales</taxon>
        <taxon>Rhizophoraceae</taxon>
        <taxon>Rhizophora</taxon>
    </lineage>
</organism>
<protein>
    <submittedName>
        <fullName evidence="1">Uncharacterized protein</fullName>
    </submittedName>
</protein>
<dbReference type="AlphaFoldDB" id="A0A2P2NHH8"/>
<accession>A0A2P2NHH8</accession>
<evidence type="ECO:0000313" key="1">
    <source>
        <dbReference type="EMBL" id="MBX41952.1"/>
    </source>
</evidence>
<name>A0A2P2NHH8_RHIMU</name>
<sequence length="49" mass="5955">MKVGCSMSRMVITYVPKCYYRRCCILVCYKVNWHERSPCQRIHEFLLLP</sequence>
<proteinExistence type="predicted"/>